<dbReference type="PANTHER" id="PTHR38791">
    <property type="entry name" value="ZN(II)2CYS6 TRANSCRIPTION FACTOR (EUROFUNG)-RELATED-RELATED"/>
    <property type="match status" value="1"/>
</dbReference>
<proteinExistence type="predicted"/>
<evidence type="ECO:0000256" key="1">
    <source>
        <dbReference type="ARBA" id="ARBA00023242"/>
    </source>
</evidence>
<feature type="domain" description="Zn(2)-C6 fungal-type" evidence="2">
    <location>
        <begin position="9"/>
        <end position="38"/>
    </location>
</feature>
<dbReference type="EMBL" id="KZ613964">
    <property type="protein sequence ID" value="PMD30959.1"/>
    <property type="molecule type" value="Genomic_DNA"/>
</dbReference>
<dbReference type="SMART" id="SM00066">
    <property type="entry name" value="GAL4"/>
    <property type="match status" value="1"/>
</dbReference>
<dbReference type="CDD" id="cd00067">
    <property type="entry name" value="GAL4"/>
    <property type="match status" value="1"/>
</dbReference>
<keyword evidence="1" id="KW-0539">Nucleus</keyword>
<dbReference type="InterPro" id="IPR036864">
    <property type="entry name" value="Zn2-C6_fun-type_DNA-bd_sf"/>
</dbReference>
<evidence type="ECO:0000313" key="4">
    <source>
        <dbReference type="Proteomes" id="UP000235786"/>
    </source>
</evidence>
<dbReference type="GO" id="GO:0008270">
    <property type="term" value="F:zinc ion binding"/>
    <property type="evidence" value="ECO:0007669"/>
    <property type="project" value="InterPro"/>
</dbReference>
<reference evidence="3 4" key="1">
    <citation type="submission" date="2016-04" db="EMBL/GenBank/DDBJ databases">
        <title>A degradative enzymes factory behind the ericoid mycorrhizal symbiosis.</title>
        <authorList>
            <consortium name="DOE Joint Genome Institute"/>
            <person name="Martino E."/>
            <person name="Morin E."/>
            <person name="Grelet G."/>
            <person name="Kuo A."/>
            <person name="Kohler A."/>
            <person name="Daghino S."/>
            <person name="Barry K."/>
            <person name="Choi C."/>
            <person name="Cichocki N."/>
            <person name="Clum A."/>
            <person name="Copeland A."/>
            <person name="Hainaut M."/>
            <person name="Haridas S."/>
            <person name="Labutti K."/>
            <person name="Lindquist E."/>
            <person name="Lipzen A."/>
            <person name="Khouja H.-R."/>
            <person name="Murat C."/>
            <person name="Ohm R."/>
            <person name="Olson A."/>
            <person name="Spatafora J."/>
            <person name="Veneault-Fourrey C."/>
            <person name="Henrissat B."/>
            <person name="Grigoriev I."/>
            <person name="Martin F."/>
            <person name="Perotto S."/>
        </authorList>
    </citation>
    <scope>NUCLEOTIDE SEQUENCE [LARGE SCALE GENOMIC DNA]</scope>
    <source>
        <strain evidence="3 4">F</strain>
    </source>
</reference>
<evidence type="ECO:0000259" key="2">
    <source>
        <dbReference type="PROSITE" id="PS50048"/>
    </source>
</evidence>
<dbReference type="PROSITE" id="PS50048">
    <property type="entry name" value="ZN2_CY6_FUNGAL_2"/>
    <property type="match status" value="1"/>
</dbReference>
<dbReference type="Pfam" id="PF00172">
    <property type="entry name" value="Zn_clus"/>
    <property type="match status" value="1"/>
</dbReference>
<accession>A0A2J6QXJ2</accession>
<organism evidence="3 4">
    <name type="scientific">Hyaloscypha variabilis (strain UAMH 11265 / GT02V1 / F)</name>
    <name type="common">Meliniomyces variabilis</name>
    <dbReference type="NCBI Taxonomy" id="1149755"/>
    <lineage>
        <taxon>Eukaryota</taxon>
        <taxon>Fungi</taxon>
        <taxon>Dikarya</taxon>
        <taxon>Ascomycota</taxon>
        <taxon>Pezizomycotina</taxon>
        <taxon>Leotiomycetes</taxon>
        <taxon>Helotiales</taxon>
        <taxon>Hyaloscyphaceae</taxon>
        <taxon>Hyaloscypha</taxon>
        <taxon>Hyaloscypha variabilis</taxon>
    </lineage>
</organism>
<dbReference type="STRING" id="1149755.A0A2J6QXJ2"/>
<dbReference type="Proteomes" id="UP000235786">
    <property type="component" value="Unassembled WGS sequence"/>
</dbReference>
<sequence length="497" mass="55460">MVYHGPSRGCTSCKLRRKKCDGTRPSCMRCITAKRACSGYEDPELSSFRLYESSVTMQPSFITTARKCTMPKRVPFPGTNILPEDKLPIETSQDESNWLSLRAFFYDYCIISSNPNLSRSYLPGLEMMTYHQETTSNLVRACQAVSFATHWKPLNRPKLFEKAGSFYQDLLGSVAKVFESLNGVDIMETRYIIMLLGIYQIAIDDENDYGSHDIHAKGLAALMQAGTSPLSLLGIRLSNCRMDEATKSHLNQRPGVFSIPALGHPGENLDQLLLSLDSLWMASEAESLPKDLLRLKRASIYLDQHFVLWQGSRAAEFKPTTIGAIGQSNSYSPPGAGCWPGKVDTYFDLYVAGVWNVFRVARLLIVALIIKLSEASEENEDCSEYIRTVNCIVDDVISSVPYHLTDNLQVFLGTSSLNKEIMDSGKFLGGLLLIHPLYIVSELPFVSGDMRDYMRTCLAWIGSEMGFGQATLLSNTPNIDRNFLASGWMLIWSGFLG</sequence>
<dbReference type="PROSITE" id="PS00463">
    <property type="entry name" value="ZN2_CY6_FUNGAL_1"/>
    <property type="match status" value="1"/>
</dbReference>
<evidence type="ECO:0000313" key="3">
    <source>
        <dbReference type="EMBL" id="PMD30959.1"/>
    </source>
</evidence>
<keyword evidence="4" id="KW-1185">Reference proteome</keyword>
<gene>
    <name evidence="3" type="ORF">L207DRAFT_519652</name>
</gene>
<dbReference type="InterPro" id="IPR001138">
    <property type="entry name" value="Zn2Cys6_DnaBD"/>
</dbReference>
<dbReference type="AlphaFoldDB" id="A0A2J6QXJ2"/>
<dbReference type="Gene3D" id="4.10.240.10">
    <property type="entry name" value="Zn(2)-C6 fungal-type DNA-binding domain"/>
    <property type="match status" value="1"/>
</dbReference>
<dbReference type="GO" id="GO:0000981">
    <property type="term" value="F:DNA-binding transcription factor activity, RNA polymerase II-specific"/>
    <property type="evidence" value="ECO:0007669"/>
    <property type="project" value="InterPro"/>
</dbReference>
<dbReference type="PANTHER" id="PTHR38791:SF5">
    <property type="entry name" value="TRANSCRIPTION FACTOR DBAG-RELATED"/>
    <property type="match status" value="1"/>
</dbReference>
<protein>
    <recommendedName>
        <fullName evidence="2">Zn(2)-C6 fungal-type domain-containing protein</fullName>
    </recommendedName>
</protein>
<dbReference type="SUPFAM" id="SSF57701">
    <property type="entry name" value="Zn2/Cys6 DNA-binding domain"/>
    <property type="match status" value="1"/>
</dbReference>
<dbReference type="InterPro" id="IPR053175">
    <property type="entry name" value="DHMBA_Reg_Transcription_Factor"/>
</dbReference>
<name>A0A2J6QXJ2_HYAVF</name>
<dbReference type="OrthoDB" id="3525185at2759"/>